<dbReference type="EMBL" id="DRYU01000035">
    <property type="protein sequence ID" value="HHP92331.1"/>
    <property type="molecule type" value="Genomic_DNA"/>
</dbReference>
<accession>A0A7J3YUH5</accession>
<organism evidence="1">
    <name type="scientific">Ignisphaera aggregans</name>
    <dbReference type="NCBI Taxonomy" id="334771"/>
    <lineage>
        <taxon>Archaea</taxon>
        <taxon>Thermoproteota</taxon>
        <taxon>Thermoprotei</taxon>
        <taxon>Desulfurococcales</taxon>
        <taxon>Desulfurococcaceae</taxon>
        <taxon>Ignisphaera</taxon>
    </lineage>
</organism>
<proteinExistence type="predicted"/>
<name>A0A7J3YUH5_9CREN</name>
<gene>
    <name evidence="1" type="ORF">ENM70_01710</name>
</gene>
<reference evidence="1" key="1">
    <citation type="journal article" date="2020" name="mSystems">
        <title>Genome- and Community-Level Interaction Insights into Carbon Utilization and Element Cycling Functions of Hydrothermarchaeota in Hydrothermal Sediment.</title>
        <authorList>
            <person name="Zhou Z."/>
            <person name="Liu Y."/>
            <person name="Xu W."/>
            <person name="Pan J."/>
            <person name="Luo Z.H."/>
            <person name="Li M."/>
        </authorList>
    </citation>
    <scope>NUCLEOTIDE SEQUENCE [LARGE SCALE GENOMIC DNA]</scope>
    <source>
        <strain evidence="1">SpSt-1109</strain>
    </source>
</reference>
<dbReference type="AlphaFoldDB" id="A0A7J3YUH5"/>
<protein>
    <submittedName>
        <fullName evidence="1">Uncharacterized protein</fullName>
    </submittedName>
</protein>
<sequence length="68" mass="7997">MVSREHFISFANMLIDYLSAELGFTSSYRVTVFRPRDISGGVVIYLYCDGVIEDSRVLWNLRKYLKRE</sequence>
<comment type="caution">
    <text evidence="1">The sequence shown here is derived from an EMBL/GenBank/DDBJ whole genome shotgun (WGS) entry which is preliminary data.</text>
</comment>
<evidence type="ECO:0000313" key="1">
    <source>
        <dbReference type="EMBL" id="HHP92331.1"/>
    </source>
</evidence>